<dbReference type="Pfam" id="PF14106">
    <property type="entry name" value="DUF4279"/>
    <property type="match status" value="1"/>
</dbReference>
<evidence type="ECO:0008006" key="3">
    <source>
        <dbReference type="Google" id="ProtNLM"/>
    </source>
</evidence>
<dbReference type="EMBL" id="UGYO01000001">
    <property type="protein sequence ID" value="SUI73647.1"/>
    <property type="molecule type" value="Genomic_DNA"/>
</dbReference>
<accession>A0A380A4W8</accession>
<dbReference type="AlphaFoldDB" id="A0A380A4W8"/>
<dbReference type="InterPro" id="IPR025459">
    <property type="entry name" value="DUF4279"/>
</dbReference>
<dbReference type="RefSeq" id="WP_115389705.1">
    <property type="nucleotide sequence ID" value="NZ_JADZHC010000081.1"/>
</dbReference>
<name>A0A380A4W8_9GAMM</name>
<protein>
    <recommendedName>
        <fullName evidence="3">DUF4279 domain-containing protein</fullName>
    </recommendedName>
</protein>
<sequence length="125" mass="14140">MLDSYATLRVTSDTLSLKDINDLLGEPSDGFSKGDEYGNAKRLRNHTQWNLTLGRDKNSSLQSDILEILEFLSHKETDNLFEECSVDIFCMLSSDNGQGSFTLDQNVCDKLSKLKLPITFDFYSD</sequence>
<proteinExistence type="predicted"/>
<keyword evidence="2" id="KW-1185">Reference proteome</keyword>
<gene>
    <name evidence="1" type="ORF">NCTC10738_02228</name>
</gene>
<dbReference type="Proteomes" id="UP000254069">
    <property type="component" value="Unassembled WGS sequence"/>
</dbReference>
<evidence type="ECO:0000313" key="1">
    <source>
        <dbReference type="EMBL" id="SUI73647.1"/>
    </source>
</evidence>
<evidence type="ECO:0000313" key="2">
    <source>
        <dbReference type="Proteomes" id="UP000254069"/>
    </source>
</evidence>
<organism evidence="1 2">
    <name type="scientific">Shewanella algae</name>
    <dbReference type="NCBI Taxonomy" id="38313"/>
    <lineage>
        <taxon>Bacteria</taxon>
        <taxon>Pseudomonadati</taxon>
        <taxon>Pseudomonadota</taxon>
        <taxon>Gammaproteobacteria</taxon>
        <taxon>Alteromonadales</taxon>
        <taxon>Shewanellaceae</taxon>
        <taxon>Shewanella</taxon>
    </lineage>
</organism>
<reference evidence="1 2" key="1">
    <citation type="submission" date="2018-06" db="EMBL/GenBank/DDBJ databases">
        <authorList>
            <consortium name="Pathogen Informatics"/>
            <person name="Doyle S."/>
        </authorList>
    </citation>
    <scope>NUCLEOTIDE SEQUENCE [LARGE SCALE GENOMIC DNA]</scope>
    <source>
        <strain evidence="1 2">NCTC10738</strain>
    </source>
</reference>